<dbReference type="InterPro" id="IPR036390">
    <property type="entry name" value="WH_DNA-bd_sf"/>
</dbReference>
<dbReference type="Pfam" id="PF03466">
    <property type="entry name" value="LysR_substrate"/>
    <property type="match status" value="1"/>
</dbReference>
<dbReference type="SUPFAM" id="SSF53850">
    <property type="entry name" value="Periplasmic binding protein-like II"/>
    <property type="match status" value="1"/>
</dbReference>
<dbReference type="InterPro" id="IPR058163">
    <property type="entry name" value="LysR-type_TF_proteobact-type"/>
</dbReference>
<dbReference type="PRINTS" id="PR00039">
    <property type="entry name" value="HTHLYSR"/>
</dbReference>
<dbReference type="RefSeq" id="WP_043942531.1">
    <property type="nucleotide sequence ID" value="NZ_DALZSA010000007.1"/>
</dbReference>
<evidence type="ECO:0000256" key="1">
    <source>
        <dbReference type="ARBA" id="ARBA00009437"/>
    </source>
</evidence>
<dbReference type="CDD" id="cd08432">
    <property type="entry name" value="PBP2_GcdR_TrpI_HvrB_AmpR_like"/>
    <property type="match status" value="1"/>
</dbReference>
<dbReference type="Proteomes" id="UP000269134">
    <property type="component" value="Unassembled WGS sequence"/>
</dbReference>
<dbReference type="Pfam" id="PF00126">
    <property type="entry name" value="HTH_1"/>
    <property type="match status" value="1"/>
</dbReference>
<dbReference type="PROSITE" id="PS50931">
    <property type="entry name" value="HTH_LYSR"/>
    <property type="match status" value="1"/>
</dbReference>
<dbReference type="Gene3D" id="1.10.10.10">
    <property type="entry name" value="Winged helix-like DNA-binding domain superfamily/Winged helix DNA-binding domain"/>
    <property type="match status" value="1"/>
</dbReference>
<dbReference type="Gene3D" id="3.40.190.10">
    <property type="entry name" value="Periplasmic binding protein-like II"/>
    <property type="match status" value="2"/>
</dbReference>
<evidence type="ECO:0000313" key="6">
    <source>
        <dbReference type="EMBL" id="RMI01560.1"/>
    </source>
</evidence>
<dbReference type="InterPro" id="IPR000847">
    <property type="entry name" value="LysR_HTH_N"/>
</dbReference>
<dbReference type="GeneID" id="84609052"/>
<dbReference type="PANTHER" id="PTHR30537">
    <property type="entry name" value="HTH-TYPE TRANSCRIPTIONAL REGULATOR"/>
    <property type="match status" value="1"/>
</dbReference>
<comment type="caution">
    <text evidence="6">The sequence shown here is derived from an EMBL/GenBank/DDBJ whole genome shotgun (WGS) entry which is preliminary data.</text>
</comment>
<keyword evidence="4" id="KW-0804">Transcription</keyword>
<evidence type="ECO:0000313" key="7">
    <source>
        <dbReference type="Proteomes" id="UP000269134"/>
    </source>
</evidence>
<dbReference type="SUPFAM" id="SSF46785">
    <property type="entry name" value="Winged helix' DNA-binding domain"/>
    <property type="match status" value="1"/>
</dbReference>
<keyword evidence="7" id="KW-1185">Reference proteome</keyword>
<dbReference type="InterPro" id="IPR036388">
    <property type="entry name" value="WH-like_DNA-bd_sf"/>
</dbReference>
<evidence type="ECO:0000256" key="2">
    <source>
        <dbReference type="ARBA" id="ARBA00023015"/>
    </source>
</evidence>
<keyword evidence="3" id="KW-0238">DNA-binding</keyword>
<organism evidence="6 7">
    <name type="scientific">Stutzerimonas nitrititolerans</name>
    <dbReference type="NCBI Taxonomy" id="2482751"/>
    <lineage>
        <taxon>Bacteria</taxon>
        <taxon>Pseudomonadati</taxon>
        <taxon>Pseudomonadota</taxon>
        <taxon>Gammaproteobacteria</taxon>
        <taxon>Pseudomonadales</taxon>
        <taxon>Pseudomonadaceae</taxon>
        <taxon>Stutzerimonas</taxon>
    </lineage>
</organism>
<dbReference type="EMBL" id="RFFL01000005">
    <property type="protein sequence ID" value="RMI01560.1"/>
    <property type="molecule type" value="Genomic_DNA"/>
</dbReference>
<comment type="similarity">
    <text evidence="1">Belongs to the LysR transcriptional regulatory family.</text>
</comment>
<gene>
    <name evidence="6" type="ORF">EA795_08400</name>
</gene>
<accession>A0ABX9V7Y1</accession>
<sequence>MNDYPPFKSLISLDAAIRHSSFSLAAEELCVTPGAVGQQIQKLEEWLGTALFIRQTRQVLPTAEGLAYWRHIQPALSQIADASRELKSRRSKSVSLSMPPGFAAKWLPRRLADFVTRHPDVELHLSATTSLVNFERDAIDLTIRYFRDDDPNLDATMLYRYEGRVYCRPDYAAALALKQADDLQRTTLLDTTTQPYWPRWLQEFSQLDDSQIAAIPCIHFDQGLIAIEAAKQGQGVVMASPFLVEEELATGVLIEPFEHCLLLPTGYYIVHHRKLAIRPAALALKDWLIEQARAAPR</sequence>
<evidence type="ECO:0000256" key="4">
    <source>
        <dbReference type="ARBA" id="ARBA00023163"/>
    </source>
</evidence>
<evidence type="ECO:0000256" key="3">
    <source>
        <dbReference type="ARBA" id="ARBA00023125"/>
    </source>
</evidence>
<evidence type="ECO:0000259" key="5">
    <source>
        <dbReference type="PROSITE" id="PS50931"/>
    </source>
</evidence>
<name>A0ABX9V7Y1_9GAMM</name>
<reference evidence="6 7" key="1">
    <citation type="submission" date="2018-10" db="EMBL/GenBank/DDBJ databases">
        <title>Pseudomonas sp. GL14 genome.</title>
        <authorList>
            <person name="Peng J."/>
            <person name="Liu Z.-P."/>
        </authorList>
    </citation>
    <scope>NUCLEOTIDE SEQUENCE [LARGE SCALE GENOMIC DNA]</scope>
    <source>
        <strain evidence="6 7">GL14</strain>
    </source>
</reference>
<dbReference type="PANTHER" id="PTHR30537:SF74">
    <property type="entry name" value="HTH-TYPE TRANSCRIPTIONAL REGULATOR TRPI"/>
    <property type="match status" value="1"/>
</dbReference>
<protein>
    <submittedName>
        <fullName evidence="6">LysR family transcriptional regulator</fullName>
    </submittedName>
</protein>
<keyword evidence="2" id="KW-0805">Transcription regulation</keyword>
<proteinExistence type="inferred from homology"/>
<feature type="domain" description="HTH lysR-type" evidence="5">
    <location>
        <begin position="5"/>
        <end position="62"/>
    </location>
</feature>
<dbReference type="InterPro" id="IPR005119">
    <property type="entry name" value="LysR_subst-bd"/>
</dbReference>